<protein>
    <submittedName>
        <fullName evidence="6">Putative ABC transporter periplasmic binding protein</fullName>
    </submittedName>
</protein>
<evidence type="ECO:0000256" key="4">
    <source>
        <dbReference type="ARBA" id="ARBA00022729"/>
    </source>
</evidence>
<dbReference type="Pfam" id="PF01297">
    <property type="entry name" value="ZnuA"/>
    <property type="match status" value="1"/>
</dbReference>
<dbReference type="GO" id="GO:0030001">
    <property type="term" value="P:metal ion transport"/>
    <property type="evidence" value="ECO:0007669"/>
    <property type="project" value="InterPro"/>
</dbReference>
<evidence type="ECO:0000313" key="7">
    <source>
        <dbReference type="Proteomes" id="UP000066042"/>
    </source>
</evidence>
<evidence type="ECO:0000256" key="3">
    <source>
        <dbReference type="ARBA" id="ARBA00022723"/>
    </source>
</evidence>
<evidence type="ECO:0000256" key="1">
    <source>
        <dbReference type="ARBA" id="ARBA00004196"/>
    </source>
</evidence>
<dbReference type="GO" id="GO:0046872">
    <property type="term" value="F:metal ion binding"/>
    <property type="evidence" value="ECO:0007669"/>
    <property type="project" value="UniProtKB-KW"/>
</dbReference>
<keyword evidence="5" id="KW-1133">Transmembrane helix</keyword>
<proteinExistence type="predicted"/>
<evidence type="ECO:0000313" key="6">
    <source>
        <dbReference type="EMBL" id="ALM74651.1"/>
    </source>
</evidence>
<dbReference type="EMBL" id="CP013050">
    <property type="protein sequence ID" value="ALM74651.1"/>
    <property type="molecule type" value="Genomic_DNA"/>
</dbReference>
<dbReference type="PANTHER" id="PTHR42953">
    <property type="entry name" value="HIGH-AFFINITY ZINC UPTAKE SYSTEM PROTEIN ZNUA-RELATED"/>
    <property type="match status" value="1"/>
</dbReference>
<keyword evidence="2" id="KW-0813">Transport</keyword>
<dbReference type="PATRIC" id="fig|55802.8.peg.686"/>
<keyword evidence="5" id="KW-0472">Membrane</keyword>
<dbReference type="STRING" id="55802.TBCH5v1_0693"/>
<organism evidence="6 7">
    <name type="scientific">Thermococcus barophilus</name>
    <dbReference type="NCBI Taxonomy" id="55802"/>
    <lineage>
        <taxon>Archaea</taxon>
        <taxon>Methanobacteriati</taxon>
        <taxon>Methanobacteriota</taxon>
        <taxon>Thermococci</taxon>
        <taxon>Thermococcales</taxon>
        <taxon>Thermococcaceae</taxon>
        <taxon>Thermococcus</taxon>
    </lineage>
</organism>
<feature type="transmembrane region" description="Helical" evidence="5">
    <location>
        <begin position="303"/>
        <end position="324"/>
    </location>
</feature>
<evidence type="ECO:0000256" key="5">
    <source>
        <dbReference type="SAM" id="Phobius"/>
    </source>
</evidence>
<keyword evidence="3" id="KW-0479">Metal-binding</keyword>
<dbReference type="GeneID" id="26135971"/>
<sequence>MRAKALILILIFTSLLSPEVSAEKPLIVASIPPLAEIVKEVFGDSVDVVYIVPPGADPHQYQLTPEQIDLIKKADVVVTANGHLPAEQKMKQLKEEGTITADVLFAEDYAEYGFRFLPERWYNNKNNPHGIWLDPYNALAIAKATAEALSERYPQNRELYVRQYERFETKVLAIVKAYKALAENSTAIIELPSQQYALEWLGVKAVASIKPEAEVPAKSVDEMLKTANAVDFIAYSSESPEALKNAAIELAQRSGKPLADITTIWVNKPYTEVLIENSKAIINALNQKTTPIQQTTKAENINVTYIILSLIVGISLGMAVGALIKD</sequence>
<dbReference type="SUPFAM" id="SSF53807">
    <property type="entry name" value="Helical backbone' metal receptor"/>
    <property type="match status" value="1"/>
</dbReference>
<dbReference type="RefSeq" id="WP_056933504.1">
    <property type="nucleotide sequence ID" value="NZ_CP013050.1"/>
</dbReference>
<keyword evidence="4" id="KW-0732">Signal</keyword>
<dbReference type="InterPro" id="IPR006127">
    <property type="entry name" value="ZnuA-like"/>
</dbReference>
<dbReference type="Gene3D" id="3.40.50.1980">
    <property type="entry name" value="Nitrogenase molybdenum iron protein domain"/>
    <property type="match status" value="1"/>
</dbReference>
<accession>A0A0S1XA75</accession>
<comment type="subcellular location">
    <subcellularLocation>
        <location evidence="1">Cell envelope</location>
    </subcellularLocation>
</comment>
<name>A0A0S1XA75_THEBA</name>
<dbReference type="AlphaFoldDB" id="A0A0S1XA75"/>
<reference evidence="6 7" key="1">
    <citation type="journal article" date="2016" name="Genome Announc.">
        <title>Complete genome sequence of the hyperthermophilic and piezophilic archaeon Thermococcus barophilus Ch5, capable of growth at the expense of hydrogenogenesis from carbon monoxide and formate.</title>
        <authorList>
            <person name="Oger P."/>
            <person name="Sokolova T.G."/>
            <person name="Kozhevnikova D.A."/>
            <person name="Taranov E.A."/>
            <person name="Vannier P."/>
            <person name="Lee H.S."/>
            <person name="Kwon K.K."/>
            <person name="Kang S.G."/>
            <person name="Lee J.H."/>
            <person name="Bonch-Osmolovskaya E.A."/>
            <person name="Lebedinsky A.V."/>
        </authorList>
    </citation>
    <scope>NUCLEOTIDE SEQUENCE [LARGE SCALE GENOMIC DNA]</scope>
    <source>
        <strain evidence="7">Ch5</strain>
    </source>
</reference>
<dbReference type="InterPro" id="IPR050492">
    <property type="entry name" value="Bact_metal-bind_prot9"/>
</dbReference>
<gene>
    <name evidence="6" type="ORF">TBCH5v1_0693</name>
</gene>
<keyword evidence="5" id="KW-0812">Transmembrane</keyword>
<dbReference type="Proteomes" id="UP000066042">
    <property type="component" value="Chromosome"/>
</dbReference>
<evidence type="ECO:0000256" key="2">
    <source>
        <dbReference type="ARBA" id="ARBA00022448"/>
    </source>
</evidence>
<dbReference type="PANTHER" id="PTHR42953:SF1">
    <property type="entry name" value="METAL-BINDING PROTEIN HI_0362-RELATED"/>
    <property type="match status" value="1"/>
</dbReference>